<accession>A0A8S9V7L6</accession>
<feature type="compositionally biased region" description="Basic and acidic residues" evidence="1">
    <location>
        <begin position="1350"/>
        <end position="1362"/>
    </location>
</feature>
<feature type="compositionally biased region" description="Polar residues" evidence="1">
    <location>
        <begin position="169"/>
        <end position="189"/>
    </location>
</feature>
<reference evidence="2" key="1">
    <citation type="submission" date="2020-03" db="EMBL/GenBank/DDBJ databases">
        <title>Hybrid Assembly of Korean Phytophthora infestans isolates.</title>
        <authorList>
            <person name="Prokchorchik M."/>
            <person name="Lee Y."/>
            <person name="Seo J."/>
            <person name="Cho J.-H."/>
            <person name="Park Y.-E."/>
            <person name="Jang D.-C."/>
            <person name="Im J.-S."/>
            <person name="Choi J.-G."/>
            <person name="Park H.-J."/>
            <person name="Lee G.-B."/>
            <person name="Lee Y.-G."/>
            <person name="Hong S.-Y."/>
            <person name="Cho K."/>
            <person name="Sohn K.H."/>
        </authorList>
    </citation>
    <scope>NUCLEOTIDE SEQUENCE</scope>
    <source>
        <strain evidence="2">KR_2_A2</strain>
    </source>
</reference>
<name>A0A8S9V7L6_PHYIN</name>
<feature type="compositionally biased region" description="Basic and acidic residues" evidence="1">
    <location>
        <begin position="777"/>
        <end position="793"/>
    </location>
</feature>
<feature type="compositionally biased region" description="Basic and acidic residues" evidence="1">
    <location>
        <begin position="157"/>
        <end position="166"/>
    </location>
</feature>
<feature type="compositionally biased region" description="Basic and acidic residues" evidence="1">
    <location>
        <begin position="374"/>
        <end position="387"/>
    </location>
</feature>
<feature type="compositionally biased region" description="Basic and acidic residues" evidence="1">
    <location>
        <begin position="1218"/>
        <end position="1253"/>
    </location>
</feature>
<feature type="compositionally biased region" description="Basic and acidic residues" evidence="1">
    <location>
        <begin position="889"/>
        <end position="922"/>
    </location>
</feature>
<feature type="region of interest" description="Disordered" evidence="1">
    <location>
        <begin position="1331"/>
        <end position="1370"/>
    </location>
</feature>
<dbReference type="EMBL" id="JAACNO010000205">
    <property type="protein sequence ID" value="KAF4148980.1"/>
    <property type="molecule type" value="Genomic_DNA"/>
</dbReference>
<feature type="region of interest" description="Disordered" evidence="1">
    <location>
        <begin position="304"/>
        <end position="435"/>
    </location>
</feature>
<feature type="compositionally biased region" description="Basic and acidic residues" evidence="1">
    <location>
        <begin position="869"/>
        <end position="879"/>
    </location>
</feature>
<feature type="compositionally biased region" description="Basic and acidic residues" evidence="1">
    <location>
        <begin position="697"/>
        <end position="717"/>
    </location>
</feature>
<feature type="compositionally biased region" description="Polar residues" evidence="1">
    <location>
        <begin position="976"/>
        <end position="1013"/>
    </location>
</feature>
<feature type="compositionally biased region" description="Basic and acidic residues" evidence="1">
    <location>
        <begin position="580"/>
        <end position="596"/>
    </location>
</feature>
<dbReference type="Proteomes" id="UP000704712">
    <property type="component" value="Unassembled WGS sequence"/>
</dbReference>
<feature type="compositionally biased region" description="Low complexity" evidence="1">
    <location>
        <begin position="1167"/>
        <end position="1176"/>
    </location>
</feature>
<feature type="compositionally biased region" description="Basic and acidic residues" evidence="1">
    <location>
        <begin position="740"/>
        <end position="750"/>
    </location>
</feature>
<feature type="compositionally biased region" description="Polar residues" evidence="1">
    <location>
        <begin position="563"/>
        <end position="572"/>
    </location>
</feature>
<feature type="compositionally biased region" description="Polar residues" evidence="1">
    <location>
        <begin position="417"/>
        <end position="435"/>
    </location>
</feature>
<evidence type="ECO:0000256" key="1">
    <source>
        <dbReference type="SAM" id="MobiDB-lite"/>
    </source>
</evidence>
<feature type="compositionally biased region" description="Basic and acidic residues" evidence="1">
    <location>
        <begin position="1110"/>
        <end position="1128"/>
    </location>
</feature>
<feature type="compositionally biased region" description="Acidic residues" evidence="1">
    <location>
        <begin position="1177"/>
        <end position="1186"/>
    </location>
</feature>
<feature type="compositionally biased region" description="Basic and acidic residues" evidence="1">
    <location>
        <begin position="957"/>
        <end position="973"/>
    </location>
</feature>
<proteinExistence type="predicted"/>
<feature type="compositionally biased region" description="Polar residues" evidence="1">
    <location>
        <begin position="656"/>
        <end position="672"/>
    </location>
</feature>
<feature type="compositionally biased region" description="Basic residues" evidence="1">
    <location>
        <begin position="1147"/>
        <end position="1163"/>
    </location>
</feature>
<evidence type="ECO:0000313" key="2">
    <source>
        <dbReference type="EMBL" id="KAF4148980.1"/>
    </source>
</evidence>
<organism evidence="2 3">
    <name type="scientific">Phytophthora infestans</name>
    <name type="common">Potato late blight agent</name>
    <name type="synonym">Botrytis infestans</name>
    <dbReference type="NCBI Taxonomy" id="4787"/>
    <lineage>
        <taxon>Eukaryota</taxon>
        <taxon>Sar</taxon>
        <taxon>Stramenopiles</taxon>
        <taxon>Oomycota</taxon>
        <taxon>Peronosporomycetes</taxon>
        <taxon>Peronosporales</taxon>
        <taxon>Peronosporaceae</taxon>
        <taxon>Phytophthora</taxon>
    </lineage>
</organism>
<feature type="region of interest" description="Disordered" evidence="1">
    <location>
        <begin position="137"/>
        <end position="189"/>
    </location>
</feature>
<sequence length="1383" mass="153477">MEGTLPSYEAAMRDARAYLHRRDLSSEDEIPLYFAWQRLYASANANLSTNFMQETRAELRARQEARLAPRRGIPPPLFTSFDRNYRTSAQSSAFLRAGTSSDAAIEMMARRYRREAEKLRSSREKLLNELDEVDKRVKKGKRHKSPLQEVDELLGSIEREGGRSDTDDLLSTKTVKGQSARSSGTTTKRMMKTLRQQNAAGLDSDDEVDTSKVLPKSKARMSTVNKLSVGSSMAALGNRDDIGTGINSAKAAALRRLNLSRTNPAAVPSLSAEANVAAFPTRVADWRMPPDIDRASLAPELFEKGTARTSSASGKGLSGANEIRGSAPVESGEADMTFETSSGSSGLEGGGLDADASFNARNARVSPMSRHAAKREGAAKDKTKESRSQPSDNEYAEVKGGNAPSRGLSDTVPRSIDAQQTPSDSNDNATQKSEFQQKLLQLSHAVGDMQVKIQGKQIEFTFTGALDDGSGDGERKPAGKSLQYSEMEDETKQPVAARNAARHTEREGGDTAELQGNAPPAKGVNVPRIQSSVRFAGAASTVDNGSYSEGGRLTDEQGEHTKPAQQNVTDGSFTAPPARYEGRPRQMETSRSHENASNRQTTPVAGFADDDEEDKGTEPLEPNPLEAHLRLGEPQQQSTGKEHLTDGDKKIGGNSTGSSATTQNAMSAQNDSISERQEHHRSPSRGQSGEQNVDTHGSTRESHTKGTLDGKPSHLDNRPSNLRRQQENEQGVHIQSGEEDVNKGHVDERAAAYGSPAMNQEGALERQDNLRSTAAGRHHEQGKKRIDNAHDAKTNSQIIGPTCSDEWGSDEDDSRTNANEQPPRTSKDKRSMGDSQDNHHSQSERKRDGSAKEGVQVGNYTPSDEGVDEGGKARERVELRSPTSNDENENLKPDNQDGRRSHDKGPREQATQREDEFKDVKTGRSRGVHQPQASSRQDKAALNERSSRGNEGVNTSKHVEQTSRTKRDSHEAPQRLSRTSGGVGEQKSSTKGRGVSASSARNVIELDTQSFSDASEDTGDDKIEERELTSDSESIVVDRNTERSSIKSSQQVRPRRHKPSTRSSSREQILQHSLATKPEKLRTSRPSPNKQQELPDSELSSDEDLSDGPDTPHKRYYESRRHSSDRQQSRILNDSWEARPPSANKRISSRSKSSRRSHFHSKQRYVSSDNSSTTDQSDSDEQDEQSSDTAHRSSSSHHSRSRRTTKSHHHPSRASRHSTRESTHRSRDLQPELDSPPRRSKSEIRIDRNDKVKNRTSSSKVAYKLPAGIVWPPGMEKECIARLGLDGHHPIAPPGLEHLVTEEQWGDYWTWLHWYSSWQMWYLKNDKKPKRGLDKEKRRRRHADEDESRDFEAKYHNKHDPHNANWWVDVGTSKRKHRRDRHH</sequence>
<comment type="caution">
    <text evidence="2">The sequence shown here is derived from an EMBL/GenBank/DDBJ whole genome shotgun (WGS) entry which is preliminary data.</text>
</comment>
<feature type="region of interest" description="Disordered" evidence="1">
    <location>
        <begin position="463"/>
        <end position="1259"/>
    </location>
</feature>
<feature type="compositionally biased region" description="Basic and acidic residues" evidence="1">
    <location>
        <begin position="825"/>
        <end position="851"/>
    </location>
</feature>
<feature type="compositionally biased region" description="Basic and acidic residues" evidence="1">
    <location>
        <begin position="640"/>
        <end position="651"/>
    </location>
</feature>
<feature type="compositionally biased region" description="Basic and acidic residues" evidence="1">
    <location>
        <begin position="936"/>
        <end position="948"/>
    </location>
</feature>
<feature type="compositionally biased region" description="Basic residues" evidence="1">
    <location>
        <begin position="1194"/>
        <end position="1217"/>
    </location>
</feature>
<feature type="compositionally biased region" description="Acidic residues" evidence="1">
    <location>
        <begin position="1095"/>
        <end position="1107"/>
    </location>
</feature>
<feature type="compositionally biased region" description="Basic and acidic residues" evidence="1">
    <location>
        <begin position="1020"/>
        <end position="1029"/>
    </location>
</feature>
<protein>
    <submittedName>
        <fullName evidence="2">Uncharacterized protein</fullName>
    </submittedName>
</protein>
<evidence type="ECO:0000313" key="3">
    <source>
        <dbReference type="Proteomes" id="UP000704712"/>
    </source>
</evidence>
<feature type="compositionally biased region" description="Basic and acidic residues" evidence="1">
    <location>
        <begin position="552"/>
        <end position="562"/>
    </location>
</feature>
<feature type="compositionally biased region" description="Polar residues" evidence="1">
    <location>
        <begin position="684"/>
        <end position="696"/>
    </location>
</feature>
<feature type="compositionally biased region" description="Polar residues" evidence="1">
    <location>
        <begin position="1061"/>
        <end position="1074"/>
    </location>
</feature>
<gene>
    <name evidence="2" type="ORF">GN958_ATG01744</name>
</gene>